<reference evidence="1 2" key="1">
    <citation type="journal article" date="2014" name="Curr. Biol.">
        <title>The genome of the clonal raider ant Cerapachys biroi.</title>
        <authorList>
            <person name="Oxley P.R."/>
            <person name="Ji L."/>
            <person name="Fetter-Pruneda I."/>
            <person name="McKenzie S.K."/>
            <person name="Li C."/>
            <person name="Hu H."/>
            <person name="Zhang G."/>
            <person name="Kronauer D.J."/>
        </authorList>
    </citation>
    <scope>NUCLEOTIDE SEQUENCE [LARGE SCALE GENOMIC DNA]</scope>
</reference>
<feature type="non-terminal residue" evidence="1">
    <location>
        <position position="1"/>
    </location>
</feature>
<protein>
    <recommendedName>
        <fullName evidence="3">Histone-lysine N-methyltransferase SETMAR</fullName>
    </recommendedName>
</protein>
<dbReference type="Proteomes" id="UP000053097">
    <property type="component" value="Unassembled WGS sequence"/>
</dbReference>
<dbReference type="Gene3D" id="3.30.420.10">
    <property type="entry name" value="Ribonuclease H-like superfamily/Ribonuclease H"/>
    <property type="match status" value="1"/>
</dbReference>
<dbReference type="PANTHER" id="PTHR46060:SF1">
    <property type="entry name" value="MARINER MOS1 TRANSPOSASE-LIKE PROTEIN"/>
    <property type="match status" value="1"/>
</dbReference>
<dbReference type="InterPro" id="IPR036397">
    <property type="entry name" value="RNaseH_sf"/>
</dbReference>
<dbReference type="InterPro" id="IPR052709">
    <property type="entry name" value="Transposase-MT_Hybrid"/>
</dbReference>
<sequence length="70" mass="8517">FSHVLQISDYHLFRAMQNNLKGKEFHSFEILKTFVGNFDKKSTQFYDRKIRMLLKRWIKVNENEGDYVTD</sequence>
<dbReference type="EMBL" id="KK107017">
    <property type="protein sequence ID" value="EZA62821.1"/>
    <property type="molecule type" value="Genomic_DNA"/>
</dbReference>
<evidence type="ECO:0000313" key="2">
    <source>
        <dbReference type="Proteomes" id="UP000053097"/>
    </source>
</evidence>
<gene>
    <name evidence="1" type="ORF">X777_01851</name>
</gene>
<name>A0A026X474_OOCBI</name>
<dbReference type="GO" id="GO:0003676">
    <property type="term" value="F:nucleic acid binding"/>
    <property type="evidence" value="ECO:0007669"/>
    <property type="project" value="InterPro"/>
</dbReference>
<proteinExistence type="predicted"/>
<organism evidence="1 2">
    <name type="scientific">Ooceraea biroi</name>
    <name type="common">Clonal raider ant</name>
    <name type="synonym">Cerapachys biroi</name>
    <dbReference type="NCBI Taxonomy" id="2015173"/>
    <lineage>
        <taxon>Eukaryota</taxon>
        <taxon>Metazoa</taxon>
        <taxon>Ecdysozoa</taxon>
        <taxon>Arthropoda</taxon>
        <taxon>Hexapoda</taxon>
        <taxon>Insecta</taxon>
        <taxon>Pterygota</taxon>
        <taxon>Neoptera</taxon>
        <taxon>Endopterygota</taxon>
        <taxon>Hymenoptera</taxon>
        <taxon>Apocrita</taxon>
        <taxon>Aculeata</taxon>
        <taxon>Formicoidea</taxon>
        <taxon>Formicidae</taxon>
        <taxon>Dorylinae</taxon>
        <taxon>Ooceraea</taxon>
    </lineage>
</organism>
<dbReference type="AlphaFoldDB" id="A0A026X474"/>
<dbReference type="OMA" id="FRAMQNN"/>
<evidence type="ECO:0000313" key="1">
    <source>
        <dbReference type="EMBL" id="EZA62821.1"/>
    </source>
</evidence>
<evidence type="ECO:0008006" key="3">
    <source>
        <dbReference type="Google" id="ProtNLM"/>
    </source>
</evidence>
<dbReference type="PANTHER" id="PTHR46060">
    <property type="entry name" value="MARINER MOS1 TRANSPOSASE-LIKE PROTEIN"/>
    <property type="match status" value="1"/>
</dbReference>
<accession>A0A026X474</accession>
<keyword evidence="2" id="KW-1185">Reference proteome</keyword>